<protein>
    <submittedName>
        <fullName evidence="1">Uncharacterized protein</fullName>
    </submittedName>
</protein>
<dbReference type="PANTHER" id="PTHR35759:SF1">
    <property type="entry name" value="OS07G0673000 PROTEIN"/>
    <property type="match status" value="1"/>
</dbReference>
<evidence type="ECO:0000313" key="1">
    <source>
        <dbReference type="EMBL" id="KAK9868153.1"/>
    </source>
</evidence>
<name>A0AAW1TH02_9CHLO</name>
<dbReference type="AlphaFoldDB" id="A0AAW1TH02"/>
<gene>
    <name evidence="1" type="ORF">WJX84_000651</name>
</gene>
<comment type="caution">
    <text evidence="1">The sequence shown here is derived from an EMBL/GenBank/DDBJ whole genome shotgun (WGS) entry which is preliminary data.</text>
</comment>
<dbReference type="EMBL" id="JALJOV010000042">
    <property type="protein sequence ID" value="KAK9868153.1"/>
    <property type="molecule type" value="Genomic_DNA"/>
</dbReference>
<organism evidence="1 2">
    <name type="scientific">Apatococcus fuscideae</name>
    <dbReference type="NCBI Taxonomy" id="2026836"/>
    <lineage>
        <taxon>Eukaryota</taxon>
        <taxon>Viridiplantae</taxon>
        <taxon>Chlorophyta</taxon>
        <taxon>core chlorophytes</taxon>
        <taxon>Trebouxiophyceae</taxon>
        <taxon>Chlorellales</taxon>
        <taxon>Chlorellaceae</taxon>
        <taxon>Apatococcus</taxon>
    </lineage>
</organism>
<accession>A0AAW1TH02</accession>
<evidence type="ECO:0000313" key="2">
    <source>
        <dbReference type="Proteomes" id="UP001485043"/>
    </source>
</evidence>
<dbReference type="PANTHER" id="PTHR35759">
    <property type="entry name" value="BNAA09G03860D PROTEIN"/>
    <property type="match status" value="1"/>
</dbReference>
<dbReference type="Proteomes" id="UP001485043">
    <property type="component" value="Unassembled WGS sequence"/>
</dbReference>
<proteinExistence type="predicted"/>
<sequence>MTVHLAVPPAAIFCSGRLQEKSRGLLTRSFRNAQRPRVSALRHGSPVCRHQASAADRQACASKLLRVLCGQPLPDHREAANLTASVRLLDVHLAADCLLAWSAFDSQLSSCKAAASLHSFLSRKVLAIPSDIEHSQFYHCTLTLRPWGYHFCRQALNRLMTSLFEAIPEATRSAGLPQILLDRFDLFHAHIFVSADAGVGLLFHASEYPAQGDAFRFNLGYCQTDSSLQYSEAKMSWRNMLFIKGHLFAIDLTEGSYLYTRLLIPELSPFRTAQDHDFGNIPASSASGTNARKRGVPA</sequence>
<keyword evidence="2" id="KW-1185">Reference proteome</keyword>
<reference evidence="1 2" key="1">
    <citation type="journal article" date="2024" name="Nat. Commun.">
        <title>Phylogenomics reveals the evolutionary origins of lichenization in chlorophyte algae.</title>
        <authorList>
            <person name="Puginier C."/>
            <person name="Libourel C."/>
            <person name="Otte J."/>
            <person name="Skaloud P."/>
            <person name="Haon M."/>
            <person name="Grisel S."/>
            <person name="Petersen M."/>
            <person name="Berrin J.G."/>
            <person name="Delaux P.M."/>
            <person name="Dal Grande F."/>
            <person name="Keller J."/>
        </authorList>
    </citation>
    <scope>NUCLEOTIDE SEQUENCE [LARGE SCALE GENOMIC DNA]</scope>
    <source>
        <strain evidence="1 2">SAG 2523</strain>
    </source>
</reference>